<reference evidence="3" key="2">
    <citation type="submission" date="2015-02" db="UniProtKB">
        <authorList>
            <consortium name="EnsemblMetazoa"/>
        </authorList>
    </citation>
    <scope>IDENTIFICATION</scope>
</reference>
<dbReference type="InterPro" id="IPR027986">
    <property type="entry name" value="TCAIM"/>
</dbReference>
<reference evidence="4" key="1">
    <citation type="submission" date="2011-05" db="EMBL/GenBank/DDBJ databases">
        <authorList>
            <person name="Richards S.R."/>
            <person name="Qu J."/>
            <person name="Jiang H."/>
            <person name="Jhangiani S.N."/>
            <person name="Agravi P."/>
            <person name="Goodspeed R."/>
            <person name="Gross S."/>
            <person name="Mandapat C."/>
            <person name="Jackson L."/>
            <person name="Mathew T."/>
            <person name="Pu L."/>
            <person name="Thornton R."/>
            <person name="Saada N."/>
            <person name="Wilczek-Boney K.B."/>
            <person name="Lee S."/>
            <person name="Kovar C."/>
            <person name="Wu Y."/>
            <person name="Scherer S.E."/>
            <person name="Worley K.C."/>
            <person name="Muzny D.M."/>
            <person name="Gibbs R."/>
        </authorList>
    </citation>
    <scope>NUCLEOTIDE SEQUENCE</scope>
    <source>
        <strain evidence="4">Brora</strain>
    </source>
</reference>
<protein>
    <recommendedName>
        <fullName evidence="5">T-cell activation inhibitor, mitochondrial</fullName>
    </recommendedName>
</protein>
<dbReference type="STRING" id="126957.T1IYG7"/>
<dbReference type="AlphaFoldDB" id="T1IYG7"/>
<dbReference type="EMBL" id="JH431683">
    <property type="status" value="NOT_ANNOTATED_CDS"/>
    <property type="molecule type" value="Genomic_DNA"/>
</dbReference>
<organism evidence="3 4">
    <name type="scientific">Strigamia maritima</name>
    <name type="common">European centipede</name>
    <name type="synonym">Geophilus maritimus</name>
    <dbReference type="NCBI Taxonomy" id="126957"/>
    <lineage>
        <taxon>Eukaryota</taxon>
        <taxon>Metazoa</taxon>
        <taxon>Ecdysozoa</taxon>
        <taxon>Arthropoda</taxon>
        <taxon>Myriapoda</taxon>
        <taxon>Chilopoda</taxon>
        <taxon>Pleurostigmophora</taxon>
        <taxon>Geophilomorpha</taxon>
        <taxon>Linotaeniidae</taxon>
        <taxon>Strigamia</taxon>
    </lineage>
</organism>
<dbReference type="Proteomes" id="UP000014500">
    <property type="component" value="Unassembled WGS sequence"/>
</dbReference>
<dbReference type="InterPro" id="IPR028031">
    <property type="entry name" value="DUF4460"/>
</dbReference>
<dbReference type="PANTHER" id="PTHR31596:SF1">
    <property type="entry name" value="T-CELL ACTIVATION INHIBITOR, MITOCHONDRIAL"/>
    <property type="match status" value="1"/>
</dbReference>
<evidence type="ECO:0008006" key="5">
    <source>
        <dbReference type="Google" id="ProtNLM"/>
    </source>
</evidence>
<dbReference type="eggNOG" id="ENOG502QTGC">
    <property type="taxonomic scope" value="Eukaryota"/>
</dbReference>
<feature type="domain" description="DUF4460" evidence="1">
    <location>
        <begin position="28"/>
        <end position="78"/>
    </location>
</feature>
<keyword evidence="4" id="KW-1185">Reference proteome</keyword>
<evidence type="ECO:0000313" key="4">
    <source>
        <dbReference type="Proteomes" id="UP000014500"/>
    </source>
</evidence>
<dbReference type="InterPro" id="IPR027989">
    <property type="entry name" value="DUF4461"/>
</dbReference>
<proteinExistence type="predicted"/>
<evidence type="ECO:0000313" key="3">
    <source>
        <dbReference type="EnsemblMetazoa" id="SMAR006277-PA"/>
    </source>
</evidence>
<name>T1IYG7_STRMM</name>
<accession>T1IYG7</accession>
<dbReference type="PANTHER" id="PTHR31596">
    <property type="entry name" value="T-CELL ACTIVATION INHIBITOR, MITOCHONDRIAL"/>
    <property type="match status" value="1"/>
</dbReference>
<dbReference type="OMA" id="KLHISHY"/>
<feature type="domain" description="DUF4461" evidence="2">
    <location>
        <begin position="160"/>
        <end position="468"/>
    </location>
</feature>
<dbReference type="EnsemblMetazoa" id="SMAR006277-RA">
    <property type="protein sequence ID" value="SMAR006277-PA"/>
    <property type="gene ID" value="SMAR006277"/>
</dbReference>
<evidence type="ECO:0000259" key="1">
    <source>
        <dbReference type="Pfam" id="PF14687"/>
    </source>
</evidence>
<dbReference type="HOGENOM" id="CLU_025230_0_0_1"/>
<evidence type="ECO:0000259" key="2">
    <source>
        <dbReference type="Pfam" id="PF14688"/>
    </source>
</evidence>
<dbReference type="Pfam" id="PF14687">
    <property type="entry name" value="DUF4460"/>
    <property type="match status" value="1"/>
</dbReference>
<dbReference type="PhylomeDB" id="T1IYG7"/>
<dbReference type="Pfam" id="PF14688">
    <property type="entry name" value="DUF4461"/>
    <property type="match status" value="1"/>
</dbReference>
<dbReference type="GO" id="GO:0005739">
    <property type="term" value="C:mitochondrion"/>
    <property type="evidence" value="ECO:0007669"/>
    <property type="project" value="TreeGrafter"/>
</dbReference>
<sequence>MNFLNLRHNFFKFKKMQILQSLLETKRFITSNEVAAALRPFYFAVHPDLFGQHPKEREINEDSLKILQEYLESLQQNEPVRAGSFRQITLTLASRDLREVVKEILKESNLSTDYVNSLPIETEQLIKRTPDRPIIWRHPFFTDPDEEAAAAAAAKKKPESLSLWLGKNYPHMAVKLEINRPIREQTQKLRKELIDRLQLNDIVYQCGWGSMHFRGCLQSFNQLSLQYHQDLAILAGRTVVFERMTGIDLDGHIILSVDDVRHNWLEFIKSLHQPDTTLSRIPAVQQAVSRVLRDIRVVHRKFQPAVSVRAYESQLRKLCAALSDHWVKHGYPESWPPSLDQFQLVVECEAGPLMLSPTGQFIVPASCPAFMLVNFITKHMEEAAFKLQQYESHKYLERDLHKKCQFDLELADLSKDDNVTPDMMISFCQRLLHQKTTISNFMRGSFVYVTHYYSVLQGGEMCIPWNWQE</sequence>